<dbReference type="PANTHER" id="PTHR23514">
    <property type="entry name" value="BYPASS OF STOP CODON PROTEIN 6"/>
    <property type="match status" value="1"/>
</dbReference>
<dbReference type="Proteomes" id="UP000239560">
    <property type="component" value="Unassembled WGS sequence"/>
</dbReference>
<dbReference type="PROSITE" id="PS50850">
    <property type="entry name" value="MFS"/>
    <property type="match status" value="1"/>
</dbReference>
<evidence type="ECO:0000313" key="13">
    <source>
        <dbReference type="Proteomes" id="UP000239560"/>
    </source>
</evidence>
<feature type="transmembrane region" description="Helical" evidence="8">
    <location>
        <begin position="508"/>
        <end position="531"/>
    </location>
</feature>
<evidence type="ECO:0000256" key="1">
    <source>
        <dbReference type="ARBA" id="ARBA00004127"/>
    </source>
</evidence>
<feature type="region of interest" description="Disordered" evidence="7">
    <location>
        <begin position="1"/>
        <end position="88"/>
    </location>
</feature>
<keyword evidence="12" id="KW-1185">Reference proteome</keyword>
<keyword evidence="4 8" id="KW-0812">Transmembrane</keyword>
<feature type="compositionally biased region" description="Polar residues" evidence="7">
    <location>
        <begin position="339"/>
        <end position="357"/>
    </location>
</feature>
<evidence type="ECO:0000256" key="5">
    <source>
        <dbReference type="ARBA" id="ARBA00022989"/>
    </source>
</evidence>
<feature type="transmembrane region" description="Helical" evidence="8">
    <location>
        <begin position="276"/>
        <end position="296"/>
    </location>
</feature>
<feature type="transmembrane region" description="Helical" evidence="8">
    <location>
        <begin position="218"/>
        <end position="237"/>
    </location>
</feature>
<evidence type="ECO:0000256" key="2">
    <source>
        <dbReference type="ARBA" id="ARBA00008335"/>
    </source>
</evidence>
<dbReference type="AlphaFoldDB" id="A0A0K3CNA1"/>
<gene>
    <name evidence="10" type="primary">FGENESH: predicted gene_15.251</name>
    <name evidence="11" type="ORF">AAT19DRAFT_11342</name>
    <name evidence="10" type="ORF">BN2166_0069700</name>
</gene>
<accession>A0A0K3CNA1</accession>
<dbReference type="InterPro" id="IPR051788">
    <property type="entry name" value="MFS_Transporter"/>
</dbReference>
<dbReference type="EMBL" id="CWKI01000015">
    <property type="protein sequence ID" value="CTR11109.1"/>
    <property type="molecule type" value="Genomic_DNA"/>
</dbReference>
<feature type="compositionally biased region" description="Low complexity" evidence="7">
    <location>
        <begin position="128"/>
        <end position="139"/>
    </location>
</feature>
<organism evidence="10 12">
    <name type="scientific">Rhodotorula toruloides</name>
    <name type="common">Yeast</name>
    <name type="synonym">Rhodosporidium toruloides</name>
    <dbReference type="NCBI Taxonomy" id="5286"/>
    <lineage>
        <taxon>Eukaryota</taxon>
        <taxon>Fungi</taxon>
        <taxon>Dikarya</taxon>
        <taxon>Basidiomycota</taxon>
        <taxon>Pucciniomycotina</taxon>
        <taxon>Microbotryomycetes</taxon>
        <taxon>Sporidiobolales</taxon>
        <taxon>Sporidiobolaceae</taxon>
        <taxon>Rhodotorula</taxon>
    </lineage>
</organism>
<keyword evidence="5 8" id="KW-1133">Transmembrane helix</keyword>
<feature type="transmembrane region" description="Helical" evidence="8">
    <location>
        <begin position="243"/>
        <end position="264"/>
    </location>
</feature>
<proteinExistence type="inferred from homology"/>
<keyword evidence="3" id="KW-0813">Transport</keyword>
<evidence type="ECO:0000259" key="9">
    <source>
        <dbReference type="PROSITE" id="PS50850"/>
    </source>
</evidence>
<dbReference type="InterPro" id="IPR011701">
    <property type="entry name" value="MFS"/>
</dbReference>
<feature type="transmembrane region" description="Helical" evidence="8">
    <location>
        <begin position="190"/>
        <end position="211"/>
    </location>
</feature>
<feature type="region of interest" description="Disordered" evidence="7">
    <location>
        <begin position="333"/>
        <end position="359"/>
    </location>
</feature>
<comment type="subcellular location">
    <subcellularLocation>
        <location evidence="1">Endomembrane system</location>
        <topology evidence="1">Multi-pass membrane protein</topology>
    </subcellularLocation>
</comment>
<dbReference type="OMA" id="IMMASSF"/>
<dbReference type="SUPFAM" id="SSF103473">
    <property type="entry name" value="MFS general substrate transporter"/>
    <property type="match status" value="1"/>
</dbReference>
<dbReference type="Pfam" id="PF07690">
    <property type="entry name" value="MFS_1"/>
    <property type="match status" value="1"/>
</dbReference>
<dbReference type="GO" id="GO:0016020">
    <property type="term" value="C:membrane"/>
    <property type="evidence" value="ECO:0007669"/>
    <property type="project" value="TreeGrafter"/>
</dbReference>
<comment type="similarity">
    <text evidence="2">Belongs to the major facilitator superfamily.</text>
</comment>
<dbReference type="InterPro" id="IPR020846">
    <property type="entry name" value="MFS_dom"/>
</dbReference>
<dbReference type="GO" id="GO:0012505">
    <property type="term" value="C:endomembrane system"/>
    <property type="evidence" value="ECO:0007669"/>
    <property type="project" value="UniProtKB-SubCell"/>
</dbReference>
<evidence type="ECO:0000256" key="4">
    <source>
        <dbReference type="ARBA" id="ARBA00022692"/>
    </source>
</evidence>
<dbReference type="PANTHER" id="PTHR23514:SF3">
    <property type="entry name" value="BYPASS OF STOP CODON PROTEIN 6"/>
    <property type="match status" value="1"/>
</dbReference>
<sequence length="565" mass="59898">MDLPHPPRAVLNPSSSSEPSSPFPSRPPSPVPPAPKPRVSYAYPPTPEIHSPSLGGSVGSTPAQSRSGSLSKNPLLKRAHGQGRAEDRGALRRWIGHALGGKKDRARSDALELEEQLRGRSAARRGSEPAAEAELAAQTARKPRWKWTRERAQLAVGFAMIALVGMNDSATGANLDSMQAHYRVSYDEISIVFLANTAGYFLSSISASFFLHHFGLQVSLLTAAAAMATGCVVLSIAPPFPAFIIMLGFMGFGSGMYDAVITTVIAHEEDGVLMSLLYSCFGVGAMISPLAIGAFLDRGYAWNRYYNIPLGLALMLAVIGYFVFRGYTTPPDETHDAPLSTSQAPAQTTHTGTGQSEQRGEVIHARARMSAQQRMKRAMGLRAVWIGFVLIICAFASSDILSAWSVSFLITTRSAPPASSRFVLSGLWMGIASGRVVLAWLLANRVGEKTFAIGLLVAASGMLGVLYVRSFVVDAVALAMVGFFFGPVTPKVLDVIGVRVPPSLKASVVSLLVGLGLIGSSVGPLLFGVAAGRGGLSSLPAVLIGVSVLSIVAWCAVPKNRRRED</sequence>
<feature type="compositionally biased region" description="Pro residues" evidence="7">
    <location>
        <begin position="21"/>
        <end position="36"/>
    </location>
</feature>
<feature type="transmembrane region" description="Helical" evidence="8">
    <location>
        <begin position="383"/>
        <end position="410"/>
    </location>
</feature>
<feature type="transmembrane region" description="Helical" evidence="8">
    <location>
        <begin position="308"/>
        <end position="324"/>
    </location>
</feature>
<feature type="transmembrane region" description="Helical" evidence="8">
    <location>
        <begin position="450"/>
        <end position="469"/>
    </location>
</feature>
<evidence type="ECO:0000313" key="11">
    <source>
        <dbReference type="EMBL" id="PRQ70593.1"/>
    </source>
</evidence>
<dbReference type="STRING" id="5286.A0A0K3CNA1"/>
<dbReference type="EMBL" id="LCTV02000015">
    <property type="protein sequence ID" value="PRQ70593.1"/>
    <property type="molecule type" value="Genomic_DNA"/>
</dbReference>
<dbReference type="InterPro" id="IPR036259">
    <property type="entry name" value="MFS_trans_sf"/>
</dbReference>
<feature type="transmembrane region" description="Helical" evidence="8">
    <location>
        <begin position="537"/>
        <end position="557"/>
    </location>
</feature>
<reference evidence="10 12" key="1">
    <citation type="submission" date="2015-07" db="EMBL/GenBank/DDBJ databases">
        <authorList>
            <person name="Cajimat M.N.B."/>
            <person name="Milazzo M.L."/>
            <person name="Fulhorst C.F."/>
        </authorList>
    </citation>
    <scope>NUCLEOTIDE SEQUENCE [LARGE SCALE GENOMIC DNA]</scope>
    <source>
        <strain evidence="10">Single colony</strain>
    </source>
</reference>
<evidence type="ECO:0000256" key="6">
    <source>
        <dbReference type="ARBA" id="ARBA00023136"/>
    </source>
</evidence>
<feature type="transmembrane region" description="Helical" evidence="8">
    <location>
        <begin position="475"/>
        <end position="496"/>
    </location>
</feature>
<feature type="domain" description="Major facilitator superfamily (MFS) profile" evidence="9">
    <location>
        <begin position="153"/>
        <end position="562"/>
    </location>
</feature>
<name>A0A0K3CNA1_RHOTO</name>
<feature type="region of interest" description="Disordered" evidence="7">
    <location>
        <begin position="116"/>
        <end position="139"/>
    </location>
</feature>
<feature type="compositionally biased region" description="Polar residues" evidence="7">
    <location>
        <begin position="59"/>
        <end position="72"/>
    </location>
</feature>
<dbReference type="GO" id="GO:0022857">
    <property type="term" value="F:transmembrane transporter activity"/>
    <property type="evidence" value="ECO:0007669"/>
    <property type="project" value="InterPro"/>
</dbReference>
<feature type="transmembrane region" description="Helical" evidence="8">
    <location>
        <begin position="422"/>
        <end position="443"/>
    </location>
</feature>
<dbReference type="Gene3D" id="1.20.1250.20">
    <property type="entry name" value="MFS general substrate transporter like domains"/>
    <property type="match status" value="2"/>
</dbReference>
<reference evidence="11 13" key="2">
    <citation type="journal article" date="2018" name="Elife">
        <title>Functional genomics of lipid metabolism in the oleaginous yeast Rhodosporidium toruloides.</title>
        <authorList>
            <person name="Coradetti S.T."/>
            <person name="Pinel D."/>
            <person name="Geiselman G."/>
            <person name="Ito M."/>
            <person name="Mondo S."/>
            <person name="Reilly M.C."/>
            <person name="Cheng Y.F."/>
            <person name="Bauer S."/>
            <person name="Grigoriev I."/>
            <person name="Gladden J.M."/>
            <person name="Simmons B.A."/>
            <person name="Brem R."/>
            <person name="Arkin A.P."/>
            <person name="Skerker J.M."/>
        </authorList>
    </citation>
    <scope>NUCLEOTIDE SEQUENCE [LARGE SCALE GENOMIC DNA]</scope>
    <source>
        <strain evidence="11 13">NBRC 0880</strain>
    </source>
</reference>
<keyword evidence="6 8" id="KW-0472">Membrane</keyword>
<evidence type="ECO:0000256" key="7">
    <source>
        <dbReference type="SAM" id="MobiDB-lite"/>
    </source>
</evidence>
<dbReference type="Proteomes" id="UP000199069">
    <property type="component" value="Unassembled WGS sequence"/>
</dbReference>
<dbReference type="OrthoDB" id="413079at2759"/>
<evidence type="ECO:0000256" key="3">
    <source>
        <dbReference type="ARBA" id="ARBA00022448"/>
    </source>
</evidence>
<protein>
    <submittedName>
        <fullName evidence="10">BY PROTMAP: gi|472580564|gb|EMS18353.1| MFS efflux transporter [Rhodosporidium toruloides NP11] gi|647403523|emb|CDR49626.1| RHTO0S29e00188g1_1 [Rhodosporidium toruloides]</fullName>
    </submittedName>
    <submittedName>
        <fullName evidence="11">Major facilitator superfamily domain-containing protein</fullName>
    </submittedName>
</protein>
<evidence type="ECO:0000256" key="8">
    <source>
        <dbReference type="SAM" id="Phobius"/>
    </source>
</evidence>
<evidence type="ECO:0000313" key="10">
    <source>
        <dbReference type="EMBL" id="CTR11109.1"/>
    </source>
</evidence>
<evidence type="ECO:0000313" key="12">
    <source>
        <dbReference type="Proteomes" id="UP000199069"/>
    </source>
</evidence>
<feature type="transmembrane region" description="Helical" evidence="8">
    <location>
        <begin position="152"/>
        <end position="170"/>
    </location>
</feature>